<feature type="compositionally biased region" description="Low complexity" evidence="1">
    <location>
        <begin position="77"/>
        <end position="92"/>
    </location>
</feature>
<evidence type="ECO:0000313" key="3">
    <source>
        <dbReference type="Proteomes" id="UP000326464"/>
    </source>
</evidence>
<dbReference type="AlphaFoldDB" id="A0A7X1TNY9"/>
<feature type="compositionally biased region" description="Low complexity" evidence="1">
    <location>
        <begin position="28"/>
        <end position="52"/>
    </location>
</feature>
<name>A0A7X1TNY9_9MICC</name>
<gene>
    <name evidence="2" type="ORF">FNH21_10175</name>
</gene>
<organism evidence="2 3">
    <name type="scientific">Arthrobacter bussei</name>
    <dbReference type="NCBI Taxonomy" id="2594179"/>
    <lineage>
        <taxon>Bacteria</taxon>
        <taxon>Bacillati</taxon>
        <taxon>Actinomycetota</taxon>
        <taxon>Actinomycetes</taxon>
        <taxon>Micrococcales</taxon>
        <taxon>Micrococcaceae</taxon>
        <taxon>Arthrobacter</taxon>
    </lineage>
</organism>
<dbReference type="RefSeq" id="WP_152814813.1">
    <property type="nucleotide sequence ID" value="NZ_VJXX01000002.1"/>
</dbReference>
<feature type="region of interest" description="Disordered" evidence="1">
    <location>
        <begin position="1"/>
        <end position="92"/>
    </location>
</feature>
<dbReference type="InterPro" id="IPR022183">
    <property type="entry name" value="DUF3710"/>
</dbReference>
<sequence>MAFGRLRKKKQDDATGEAAETTSDAVQATPEDSAPATTAAAAGSDDAAGLPSSDEDPTEGAPDSATDDLPAGGEGVAGDAAAPAAPTASAVPAGHVSSADYDRTVLGPFDVSEQNTDSGYIDLGALRIKAAEGLQLRLEVEERSKRVIAVTLDLGGSTLQLQAFAAPKTEGLWDEIREQIGVSVGSQGGTVEERPGRLGTELLAKLPAQLPDGQAGYRVARFAGINGPRWFLRGVFGGPAALEQNAAAPIESLFRDVVVVRGDHPLPPRELLQLKLPKDAAAAPAPAPESRRPDLNPLERGPEITETR</sequence>
<proteinExistence type="predicted"/>
<dbReference type="Proteomes" id="UP000326464">
    <property type="component" value="Unassembled WGS sequence"/>
</dbReference>
<reference evidence="3" key="1">
    <citation type="submission" date="2019-07" db="EMBL/GenBank/DDBJ databases">
        <title>Arthrobacter KR32 sp. nov., isolated from mountain cheese made of cows milk.</title>
        <authorList>
            <person name="Flegler A."/>
        </authorList>
    </citation>
    <scope>NUCLEOTIDE SEQUENCE [LARGE SCALE GENOMIC DNA]</scope>
    <source>
        <strain evidence="3">KR32</strain>
    </source>
</reference>
<keyword evidence="3" id="KW-1185">Reference proteome</keyword>
<comment type="caution">
    <text evidence="2">The sequence shown here is derived from an EMBL/GenBank/DDBJ whole genome shotgun (WGS) entry which is preliminary data.</text>
</comment>
<evidence type="ECO:0000256" key="1">
    <source>
        <dbReference type="SAM" id="MobiDB-lite"/>
    </source>
</evidence>
<dbReference type="OrthoDB" id="8480367at2"/>
<dbReference type="EMBL" id="VJXX01000002">
    <property type="protein sequence ID" value="MPY11078.1"/>
    <property type="molecule type" value="Genomic_DNA"/>
</dbReference>
<accession>A0A7X1TNY9</accession>
<evidence type="ECO:0000313" key="2">
    <source>
        <dbReference type="EMBL" id="MPY11078.1"/>
    </source>
</evidence>
<protein>
    <submittedName>
        <fullName evidence="2">DUF3710 domain-containing protein</fullName>
    </submittedName>
</protein>
<feature type="region of interest" description="Disordered" evidence="1">
    <location>
        <begin position="275"/>
        <end position="308"/>
    </location>
</feature>
<dbReference type="Pfam" id="PF12502">
    <property type="entry name" value="DUF3710"/>
    <property type="match status" value="1"/>
</dbReference>